<feature type="region of interest" description="Disordered" evidence="6">
    <location>
        <begin position="791"/>
        <end position="812"/>
    </location>
</feature>
<accession>A0ABP0SJ41</accession>
<dbReference type="EMBL" id="CAXAMN010027694">
    <property type="protein sequence ID" value="CAK9112204.1"/>
    <property type="molecule type" value="Genomic_DNA"/>
</dbReference>
<evidence type="ECO:0000256" key="2">
    <source>
        <dbReference type="ARBA" id="ARBA00022475"/>
    </source>
</evidence>
<gene>
    <name evidence="8" type="ORF">CCMP2556_LOCUS52032</name>
</gene>
<feature type="transmembrane region" description="Helical" evidence="7">
    <location>
        <begin position="6"/>
        <end position="26"/>
    </location>
</feature>
<sequence length="908" mass="100732">MSGNWAASLGALLGLVALTTFLWRSWKLLRPGTSSDGLQYALALRSAVIYVLGICSVPLLFPCTDSPEAPLTSWASCPKSPYSFIPTNLMHIFHILPFWYAFLVTPYLGGLVKAIVDAILGVGLGLAAASLLNLLLPGGAAGPNYLAPEYFEQAWLPFRYSTFSAFMLALCFTYGLFVSSLSLGKKQYALGLFSELLVPFMSPTTRTGFRAVCWDWDFAWNWNGAAMCGLWLVLLAVLLSVFTLGLLPHRRSIEMHTARWASALALAQLAEDTGGCLEYLMTILQQDAWKFQFHAESSNFYIKHLGLRLTRAEMILDLTPWEGGSDLTTVVAFLRQLRQLLRIQSEQMRYFGQTIPKGEQLKLVDFLQACNEGLALVASDCRSHADLTKESCAELQRIADKADEVLVQSLRSLAENDKRSMAFVDLLRSWPQAFRRLGERHEPRRTEEARVSTTWRDRHWFALRNTTSWTLALLYSLYFRDYNCGCVVATSYIFSQTSGSSFDVNINRLLGVCMGLAVGNIPALLILSDRTAVDPSSTSYLLRVFMYFVVMLITWTLAIFGYLAVDSKYCGACLNWAALSGVQMLRHLPRVSMLDVDLFTAILDNVMSVMVVFLVDMVFAYMQGNSASEQVKAAVTECIQRISTLMSTLKADGIGDLELDALQKSIKEARFWESEIQKEGLVWTRLWQNAYKAESVPTFLDHFDEVYVWLNALQNSSTRCDREWGGKIVKKLLPKSEVDRCQTFVRAVKLVLQGLDDSLHELHHLLEGSKKEANLEPMSSQSICNVLQGETEEGPAPLDDVSPVDGRSPGSTADALEQRAAAEALSLSAKALRMTLQKIGGAEEVGVADDVCAGLLAAGSALAAKDWGVEARVRNGSGLQSSSMEEFMPSGKTTELRRRLRSSQSTTF</sequence>
<feature type="transmembrane region" description="Helical" evidence="7">
    <location>
        <begin position="509"/>
        <end position="528"/>
    </location>
</feature>
<protein>
    <submittedName>
        <fullName evidence="8">Uncharacterized protein</fullName>
    </submittedName>
</protein>
<evidence type="ECO:0000313" key="8">
    <source>
        <dbReference type="EMBL" id="CAK9112204.1"/>
    </source>
</evidence>
<keyword evidence="3 7" id="KW-0812">Transmembrane</keyword>
<dbReference type="PANTHER" id="PTHR30509:SF9">
    <property type="entry name" value="MULTIDRUG RESISTANCE PROTEIN MDTO"/>
    <property type="match status" value="1"/>
</dbReference>
<evidence type="ECO:0000256" key="1">
    <source>
        <dbReference type="ARBA" id="ARBA00004651"/>
    </source>
</evidence>
<feature type="transmembrane region" description="Helical" evidence="7">
    <location>
        <begin position="224"/>
        <end position="247"/>
    </location>
</feature>
<feature type="transmembrane region" description="Helical" evidence="7">
    <location>
        <begin position="598"/>
        <end position="622"/>
    </location>
</feature>
<feature type="transmembrane region" description="Helical" evidence="7">
    <location>
        <begin position="81"/>
        <end position="102"/>
    </location>
</feature>
<organism evidence="8 9">
    <name type="scientific">Durusdinium trenchii</name>
    <dbReference type="NCBI Taxonomy" id="1381693"/>
    <lineage>
        <taxon>Eukaryota</taxon>
        <taxon>Sar</taxon>
        <taxon>Alveolata</taxon>
        <taxon>Dinophyceae</taxon>
        <taxon>Suessiales</taxon>
        <taxon>Symbiodiniaceae</taxon>
        <taxon>Durusdinium</taxon>
    </lineage>
</organism>
<name>A0ABP0SJ41_9DINO</name>
<evidence type="ECO:0000256" key="7">
    <source>
        <dbReference type="SAM" id="Phobius"/>
    </source>
</evidence>
<dbReference type="Proteomes" id="UP001642484">
    <property type="component" value="Unassembled WGS sequence"/>
</dbReference>
<reference evidence="8 9" key="1">
    <citation type="submission" date="2024-02" db="EMBL/GenBank/DDBJ databases">
        <authorList>
            <person name="Chen Y."/>
            <person name="Shah S."/>
            <person name="Dougan E. K."/>
            <person name="Thang M."/>
            <person name="Chan C."/>
        </authorList>
    </citation>
    <scope>NUCLEOTIDE SEQUENCE [LARGE SCALE GENOMIC DNA]</scope>
</reference>
<feature type="transmembrane region" description="Helical" evidence="7">
    <location>
        <begin position="188"/>
        <end position="204"/>
    </location>
</feature>
<evidence type="ECO:0000256" key="6">
    <source>
        <dbReference type="SAM" id="MobiDB-lite"/>
    </source>
</evidence>
<keyword evidence="9" id="KW-1185">Reference proteome</keyword>
<feature type="transmembrane region" description="Helical" evidence="7">
    <location>
        <begin position="38"/>
        <end position="61"/>
    </location>
</feature>
<comment type="caution">
    <text evidence="8">The sequence shown here is derived from an EMBL/GenBank/DDBJ whole genome shotgun (WGS) entry which is preliminary data.</text>
</comment>
<comment type="subcellular location">
    <subcellularLocation>
        <location evidence="1">Cell membrane</location>
        <topology evidence="1">Multi-pass membrane protein</topology>
    </subcellularLocation>
</comment>
<keyword evidence="4 7" id="KW-1133">Transmembrane helix</keyword>
<feature type="region of interest" description="Disordered" evidence="6">
    <location>
        <begin position="880"/>
        <end position="908"/>
    </location>
</feature>
<evidence type="ECO:0000256" key="4">
    <source>
        <dbReference type="ARBA" id="ARBA00022989"/>
    </source>
</evidence>
<proteinExistence type="predicted"/>
<dbReference type="PANTHER" id="PTHR30509">
    <property type="entry name" value="P-HYDROXYBENZOIC ACID EFFLUX PUMP SUBUNIT-RELATED"/>
    <property type="match status" value="1"/>
</dbReference>
<evidence type="ECO:0000313" key="9">
    <source>
        <dbReference type="Proteomes" id="UP001642484"/>
    </source>
</evidence>
<evidence type="ECO:0000256" key="5">
    <source>
        <dbReference type="ARBA" id="ARBA00023136"/>
    </source>
</evidence>
<keyword evidence="5 7" id="KW-0472">Membrane</keyword>
<feature type="transmembrane region" description="Helical" evidence="7">
    <location>
        <begin position="540"/>
        <end position="562"/>
    </location>
</feature>
<evidence type="ECO:0000256" key="3">
    <source>
        <dbReference type="ARBA" id="ARBA00022692"/>
    </source>
</evidence>
<feature type="transmembrane region" description="Helical" evidence="7">
    <location>
        <begin position="156"/>
        <end position="176"/>
    </location>
</feature>
<keyword evidence="2" id="KW-1003">Cell membrane</keyword>
<feature type="transmembrane region" description="Helical" evidence="7">
    <location>
        <begin position="114"/>
        <end position="136"/>
    </location>
</feature>